<feature type="region of interest" description="Disordered" evidence="1">
    <location>
        <begin position="34"/>
        <end position="67"/>
    </location>
</feature>
<evidence type="ECO:0000313" key="3">
    <source>
        <dbReference type="Proteomes" id="UP000516444"/>
    </source>
</evidence>
<dbReference type="KEGG" id="sgm:GCM10017557_81930"/>
<accession>A0A7G1PGC3</accession>
<evidence type="ECO:0000256" key="1">
    <source>
        <dbReference type="SAM" id="MobiDB-lite"/>
    </source>
</evidence>
<gene>
    <name evidence="2" type="ORF">GCM10017557_81930</name>
</gene>
<dbReference type="AlphaFoldDB" id="A0A7G1PGC3"/>
<keyword evidence="3" id="KW-1185">Reference proteome</keyword>
<dbReference type="EMBL" id="AP023440">
    <property type="protein sequence ID" value="BCL33334.1"/>
    <property type="molecule type" value="Genomic_DNA"/>
</dbReference>
<proteinExistence type="predicted"/>
<sequence>MLQHSVIDRDPVGQSRYRALGQFVGGAGEAQCGADPLVRGAPQLQTGAHPDPARHVVGPPPPLPSRPDARFILKAE</sequence>
<evidence type="ECO:0000313" key="2">
    <source>
        <dbReference type="EMBL" id="BCL33334.1"/>
    </source>
</evidence>
<dbReference type="Proteomes" id="UP000516444">
    <property type="component" value="Chromosome"/>
</dbReference>
<reference evidence="2 3" key="1">
    <citation type="journal article" date="2014" name="Int. J. Syst. Evol. Microbiol.">
        <title>Complete genome sequence of Corynebacterium casei LMG S-19264T (=DSM 44701T), isolated from a smear-ripened cheese.</title>
        <authorList>
            <consortium name="US DOE Joint Genome Institute (JGI-PGF)"/>
            <person name="Walter F."/>
            <person name="Albersmeier A."/>
            <person name="Kalinowski J."/>
            <person name="Ruckert C."/>
        </authorList>
    </citation>
    <scope>NUCLEOTIDE SEQUENCE [LARGE SCALE GENOMIC DNA]</scope>
    <source>
        <strain evidence="2 3">JCM 4677</strain>
    </source>
</reference>
<protein>
    <submittedName>
        <fullName evidence="2">Uncharacterized protein</fullName>
    </submittedName>
</protein>
<organism evidence="2 3">
    <name type="scientific">Streptomyces aurantiacus</name>
    <dbReference type="NCBI Taxonomy" id="47760"/>
    <lineage>
        <taxon>Bacteria</taxon>
        <taxon>Bacillati</taxon>
        <taxon>Actinomycetota</taxon>
        <taxon>Actinomycetes</taxon>
        <taxon>Kitasatosporales</taxon>
        <taxon>Streptomycetaceae</taxon>
        <taxon>Streptomyces</taxon>
        <taxon>Streptomyces aurantiacus group</taxon>
    </lineage>
</organism>
<name>A0A7G1PGC3_9ACTN</name>